<dbReference type="RefSeq" id="WP_032921644.1">
    <property type="nucleotide sequence ID" value="NZ_CP033508.1"/>
</dbReference>
<name>A0A6M7TRH9_9HYPH</name>
<dbReference type="EMBL" id="QZXA01000015">
    <property type="protein sequence ID" value="RJT29410.1"/>
    <property type="molecule type" value="Genomic_DNA"/>
</dbReference>
<evidence type="ECO:0000313" key="3">
    <source>
        <dbReference type="Proteomes" id="UP000275530"/>
    </source>
</evidence>
<comment type="caution">
    <text evidence="2">The sequence shown here is derived from an EMBL/GenBank/DDBJ whole genome shotgun (WGS) entry which is preliminary data.</text>
</comment>
<organism evidence="2 3">
    <name type="scientific">Mesorhizobium jarvisii</name>
    <dbReference type="NCBI Taxonomy" id="1777867"/>
    <lineage>
        <taxon>Bacteria</taxon>
        <taxon>Pseudomonadati</taxon>
        <taxon>Pseudomonadota</taxon>
        <taxon>Alphaproteobacteria</taxon>
        <taxon>Hyphomicrobiales</taxon>
        <taxon>Phyllobacteriaceae</taxon>
        <taxon>Mesorhizobium</taxon>
    </lineage>
</organism>
<dbReference type="PROSITE" id="PS50110">
    <property type="entry name" value="RESPONSE_REGULATORY"/>
    <property type="match status" value="1"/>
</dbReference>
<dbReference type="InterPro" id="IPR050595">
    <property type="entry name" value="Bact_response_regulator"/>
</dbReference>
<keyword evidence="1" id="KW-0597">Phosphoprotein</keyword>
<gene>
    <name evidence="2" type="ORF">D3242_29415</name>
</gene>
<dbReference type="AlphaFoldDB" id="A0A6M7TRH9"/>
<dbReference type="InterPro" id="IPR001789">
    <property type="entry name" value="Sig_transdc_resp-reg_receiver"/>
</dbReference>
<reference evidence="2 3" key="1">
    <citation type="submission" date="2018-09" db="EMBL/GenBank/DDBJ databases">
        <title>Mesorhizobium carmichaelinearum sp. nov. isolated from Carmichaelinea spp. root nodules in New Zealand.</title>
        <authorList>
            <person name="De Meyer S.E."/>
        </authorList>
    </citation>
    <scope>NUCLEOTIDE SEQUENCE [LARGE SCALE GENOMIC DNA]</scope>
    <source>
        <strain evidence="2 3">LMG 28313</strain>
    </source>
</reference>
<keyword evidence="3" id="KW-1185">Reference proteome</keyword>
<dbReference type="SUPFAM" id="SSF52172">
    <property type="entry name" value="CheY-like"/>
    <property type="match status" value="1"/>
</dbReference>
<evidence type="ECO:0000313" key="2">
    <source>
        <dbReference type="EMBL" id="RJT29410.1"/>
    </source>
</evidence>
<dbReference type="Gene3D" id="3.40.50.2300">
    <property type="match status" value="1"/>
</dbReference>
<evidence type="ECO:0000256" key="1">
    <source>
        <dbReference type="ARBA" id="ARBA00022553"/>
    </source>
</evidence>
<dbReference type="Proteomes" id="UP000275530">
    <property type="component" value="Unassembled WGS sequence"/>
</dbReference>
<accession>A0A6M7TRH9</accession>
<proteinExistence type="predicted"/>
<dbReference type="Pfam" id="PF00072">
    <property type="entry name" value="Response_reg"/>
    <property type="match status" value="1"/>
</dbReference>
<protein>
    <submittedName>
        <fullName evidence="2">Response regulator</fullName>
    </submittedName>
</protein>
<dbReference type="SMART" id="SM00448">
    <property type="entry name" value="REC"/>
    <property type="match status" value="1"/>
</dbReference>
<dbReference type="PANTHER" id="PTHR44591:SF21">
    <property type="entry name" value="TWO-COMPONENT RESPONSE REGULATOR"/>
    <property type="match status" value="1"/>
</dbReference>
<dbReference type="GO" id="GO:0000160">
    <property type="term" value="P:phosphorelay signal transduction system"/>
    <property type="evidence" value="ECO:0007669"/>
    <property type="project" value="InterPro"/>
</dbReference>
<dbReference type="InterPro" id="IPR011006">
    <property type="entry name" value="CheY-like_superfamily"/>
</dbReference>
<sequence>MNGSSVLVVEDEALILLDIQSALEEAGFLVVAANSAALAIEAFDADPTSFKALISDIRLGSGKTGWEVARHLRQANSALPVIYISGDSDIHWGAEGVPGSVMIAKPFAVVQVITALSTLLNQHVPASPPPSQN</sequence>
<dbReference type="PANTHER" id="PTHR44591">
    <property type="entry name" value="STRESS RESPONSE REGULATOR PROTEIN 1"/>
    <property type="match status" value="1"/>
</dbReference>